<feature type="signal peptide" evidence="1">
    <location>
        <begin position="1"/>
        <end position="27"/>
    </location>
</feature>
<evidence type="ECO:0000256" key="1">
    <source>
        <dbReference type="SAM" id="SignalP"/>
    </source>
</evidence>
<evidence type="ECO:0000313" key="3">
    <source>
        <dbReference type="Proteomes" id="UP000274556"/>
    </source>
</evidence>
<proteinExistence type="predicted"/>
<dbReference type="AlphaFoldDB" id="A0A495V7U0"/>
<reference evidence="2 3" key="1">
    <citation type="submission" date="2018-10" db="EMBL/GenBank/DDBJ databases">
        <title>Genomic Encyclopedia of Archaeal and Bacterial Type Strains, Phase II (KMG-II): from individual species to whole genera.</title>
        <authorList>
            <person name="Goeker M."/>
        </authorList>
    </citation>
    <scope>NUCLEOTIDE SEQUENCE [LARGE SCALE GENOMIC DNA]</scope>
    <source>
        <strain evidence="2 3">DSM 235</strain>
    </source>
</reference>
<evidence type="ECO:0000313" key="2">
    <source>
        <dbReference type="EMBL" id="RKT45481.1"/>
    </source>
</evidence>
<protein>
    <recommendedName>
        <fullName evidence="4">Outer membrane beta-barrel porin/alpha-amylase</fullName>
    </recommendedName>
</protein>
<feature type="chain" id="PRO_5019853002" description="Outer membrane beta-barrel porin/alpha-amylase" evidence="1">
    <location>
        <begin position="28"/>
        <end position="325"/>
    </location>
</feature>
<name>A0A495V7U0_9GAMM</name>
<dbReference type="Proteomes" id="UP000274556">
    <property type="component" value="Unassembled WGS sequence"/>
</dbReference>
<dbReference type="Pfam" id="PF13557">
    <property type="entry name" value="Phenol_MetA_deg"/>
    <property type="match status" value="1"/>
</dbReference>
<comment type="caution">
    <text evidence="2">The sequence shown here is derived from an EMBL/GenBank/DDBJ whole genome shotgun (WGS) entry which is preliminary data.</text>
</comment>
<dbReference type="EMBL" id="RBXL01000001">
    <property type="protein sequence ID" value="RKT45481.1"/>
    <property type="molecule type" value="Genomic_DNA"/>
</dbReference>
<sequence>MKQAMRSRLALVTLLAIGALGPLNALAQMPARFYWDTLSGASAVPLIFESISGNTNPFDPAHIVTPGANFDATMAIAGYARTFSLFDRAAMAAILLPMGRISGDVTVAGRTFNQSASGFGDPMLEFSMTVIGPPAQKNIPDVIRYEPGFTLKLLADLALPIGEYDDDQPLNIGQNRWYGRFGLPIVWQLGPWVPGRRTTLEFLPAVWLFGDNTDYVGQTLSTDPMFQLDAHLTRDFTEHLWGSLDAAWYNGGKATVNGVQGEALDNIGIGLTLGYAVNDNLNLTLGYKSTINDDAPGDLRMDGFMATLVFGWHPLLEGSRRLKSE</sequence>
<dbReference type="InterPro" id="IPR025737">
    <property type="entry name" value="FApF"/>
</dbReference>
<organism evidence="2 3">
    <name type="scientific">Thiocapsa rosea</name>
    <dbReference type="NCBI Taxonomy" id="69360"/>
    <lineage>
        <taxon>Bacteria</taxon>
        <taxon>Pseudomonadati</taxon>
        <taxon>Pseudomonadota</taxon>
        <taxon>Gammaproteobacteria</taxon>
        <taxon>Chromatiales</taxon>
        <taxon>Chromatiaceae</taxon>
        <taxon>Thiocapsa</taxon>
    </lineage>
</organism>
<evidence type="ECO:0008006" key="4">
    <source>
        <dbReference type="Google" id="ProtNLM"/>
    </source>
</evidence>
<accession>A0A495V7U0</accession>
<gene>
    <name evidence="2" type="ORF">BDD21_2940</name>
</gene>
<keyword evidence="3" id="KW-1185">Reference proteome</keyword>
<keyword evidence="1" id="KW-0732">Signal</keyword>